<dbReference type="PANTHER" id="PTHR33376:SF7">
    <property type="entry name" value="C4-DICARBOXYLATE-BINDING PROTEIN DCTB"/>
    <property type="match status" value="1"/>
</dbReference>
<dbReference type="SUPFAM" id="SSF53850">
    <property type="entry name" value="Periplasmic binding protein-like II"/>
    <property type="match status" value="1"/>
</dbReference>
<organism evidence="5 6">
    <name type="scientific">Variovorax dokdonensis</name>
    <dbReference type="NCBI Taxonomy" id="344883"/>
    <lineage>
        <taxon>Bacteria</taxon>
        <taxon>Pseudomonadati</taxon>
        <taxon>Pseudomonadota</taxon>
        <taxon>Betaproteobacteria</taxon>
        <taxon>Burkholderiales</taxon>
        <taxon>Comamonadaceae</taxon>
        <taxon>Variovorax</taxon>
    </lineage>
</organism>
<keyword evidence="3 4" id="KW-0732">Signal</keyword>
<dbReference type="Proteomes" id="UP001174908">
    <property type="component" value="Unassembled WGS sequence"/>
</dbReference>
<dbReference type="NCBIfam" id="TIGR00787">
    <property type="entry name" value="dctP"/>
    <property type="match status" value="1"/>
</dbReference>
<name>A0ABT7N9Y1_9BURK</name>
<gene>
    <name evidence="5" type="ORF">QTH91_09705</name>
</gene>
<evidence type="ECO:0000256" key="4">
    <source>
        <dbReference type="SAM" id="SignalP"/>
    </source>
</evidence>
<dbReference type="Pfam" id="PF03480">
    <property type="entry name" value="DctP"/>
    <property type="match status" value="1"/>
</dbReference>
<comment type="similarity">
    <text evidence="1">Belongs to the bacterial solute-binding protein 7 family.</text>
</comment>
<keyword evidence="2" id="KW-0813">Transport</keyword>
<dbReference type="Gene3D" id="3.40.190.170">
    <property type="entry name" value="Bacterial extracellular solute-binding protein, family 7"/>
    <property type="match status" value="1"/>
</dbReference>
<evidence type="ECO:0000313" key="6">
    <source>
        <dbReference type="Proteomes" id="UP001174908"/>
    </source>
</evidence>
<comment type="caution">
    <text evidence="5">The sequence shown here is derived from an EMBL/GenBank/DDBJ whole genome shotgun (WGS) entry which is preliminary data.</text>
</comment>
<reference evidence="5" key="1">
    <citation type="submission" date="2023-06" db="EMBL/GenBank/DDBJ databases">
        <authorList>
            <person name="Jiang Y."/>
            <person name="Liu Q."/>
        </authorList>
    </citation>
    <scope>NUCLEOTIDE SEQUENCE</scope>
    <source>
        <strain evidence="5">CGMCC 1.12089</strain>
    </source>
</reference>
<evidence type="ECO:0000256" key="3">
    <source>
        <dbReference type="ARBA" id="ARBA00022729"/>
    </source>
</evidence>
<dbReference type="RefSeq" id="WP_286659873.1">
    <property type="nucleotide sequence ID" value="NZ_JASZYV010000002.1"/>
</dbReference>
<dbReference type="InterPro" id="IPR004682">
    <property type="entry name" value="TRAP_DctP"/>
</dbReference>
<dbReference type="PIRSF" id="PIRSF006470">
    <property type="entry name" value="DctB"/>
    <property type="match status" value="1"/>
</dbReference>
<dbReference type="PANTHER" id="PTHR33376">
    <property type="match status" value="1"/>
</dbReference>
<dbReference type="InterPro" id="IPR038404">
    <property type="entry name" value="TRAP_DctP_sf"/>
</dbReference>
<accession>A0ABT7N9Y1</accession>
<sequence length="339" mass="37061">MKKLVRSALFGAAFAALATMTGIASAQDVQERVIKFGHLNNTDHPVSMGVKKFAELLAAKSGGKLKVQEYPSNQLGNEMQQQAALQGGVQEMSAPATTSLAGIVKEFGLIDFPFSVGDYAQADALLDGPLGQALIAKLPEKGLVALGYWDLGFRNVTNSKRPITKPEDLEGLKIRVIPNPVFLDTFKAFKANPVPMPFAELYGALESKAVDGQENPFAVILSNKFFEVNKYVSATNHVYAANIMLVSKKFWDKLSPAEQKMMHDAADEARDYQRKVSREAAKKAVGELQAKGMQYNELSAAEQARMREVAKPVTDKFAASYDPAIVKIYNDELARIRGK</sequence>
<evidence type="ECO:0000256" key="1">
    <source>
        <dbReference type="ARBA" id="ARBA00009023"/>
    </source>
</evidence>
<dbReference type="CDD" id="cd13679">
    <property type="entry name" value="PBP2_TRAP_YiaO_like"/>
    <property type="match status" value="1"/>
</dbReference>
<dbReference type="NCBIfam" id="NF037995">
    <property type="entry name" value="TRAP_S1"/>
    <property type="match status" value="1"/>
</dbReference>
<protein>
    <submittedName>
        <fullName evidence="5">TRAP transporter substrate-binding protein</fullName>
    </submittedName>
</protein>
<proteinExistence type="inferred from homology"/>
<dbReference type="InterPro" id="IPR018389">
    <property type="entry name" value="DctP_fam"/>
</dbReference>
<dbReference type="EMBL" id="JASZYV010000002">
    <property type="protein sequence ID" value="MDM0044756.1"/>
    <property type="molecule type" value="Genomic_DNA"/>
</dbReference>
<feature type="signal peptide" evidence="4">
    <location>
        <begin position="1"/>
        <end position="26"/>
    </location>
</feature>
<feature type="chain" id="PRO_5046863283" evidence="4">
    <location>
        <begin position="27"/>
        <end position="339"/>
    </location>
</feature>
<evidence type="ECO:0000313" key="5">
    <source>
        <dbReference type="EMBL" id="MDM0044756.1"/>
    </source>
</evidence>
<evidence type="ECO:0000256" key="2">
    <source>
        <dbReference type="ARBA" id="ARBA00022448"/>
    </source>
</evidence>
<keyword evidence="6" id="KW-1185">Reference proteome</keyword>